<accession>G8I4E7</accession>
<evidence type="ECO:0000313" key="2">
    <source>
        <dbReference type="Proteomes" id="UP000005857"/>
    </source>
</evidence>
<protein>
    <submittedName>
        <fullName evidence="1">Uncharacterized protein</fullName>
    </submittedName>
</protein>
<dbReference type="GeneID" id="18990035"/>
<reference evidence="1 2" key="1">
    <citation type="journal article" date="2012" name="J. Virol.">
        <title>Complete Genome Sequences of 138 Mycobacteriophages.</title>
        <authorList>
            <consortium name="the Science Education Alliance Phage Hunters Advancing Genomics and Evolutionary Science Program"/>
            <consortium name="the KwaZulu-Natal Research Institute for Tuberculosis and HIV Mycobacterial Genetics Course Students"/>
            <consortium name="the Phage Hunters Integrating Research and Education Program"/>
            <person name="Hatfull G.F."/>
        </authorList>
    </citation>
    <scope>NUCLEOTIDE SEQUENCE [LARGE SCALE GENOMIC DNA]</scope>
</reference>
<organism evidence="1 2">
    <name type="scientific">Mycobacterium phage DS6A</name>
    <dbReference type="NCBI Taxonomy" id="45764"/>
    <lineage>
        <taxon>Viruses</taxon>
        <taxon>Duplodnaviria</taxon>
        <taxon>Heunggongvirae</taxon>
        <taxon>Uroviricota</taxon>
        <taxon>Caudoviricetes</taxon>
        <taxon>Hnatkovirus</taxon>
        <taxon>Hnatkovirus DS6A</taxon>
    </lineage>
</organism>
<keyword evidence="2" id="KW-1185">Reference proteome</keyword>
<proteinExistence type="predicted"/>
<name>G8I4E7_9CAUD</name>
<dbReference type="RefSeq" id="YP_009018725.1">
    <property type="nucleotide sequence ID" value="NC_023744.1"/>
</dbReference>
<evidence type="ECO:0000313" key="1">
    <source>
        <dbReference type="EMBL" id="AER47591.1"/>
    </source>
</evidence>
<gene>
    <name evidence="1" type="primary">37</name>
    <name evidence="1" type="ORF">DS6A_37</name>
</gene>
<dbReference type="EMBL" id="JN698994">
    <property type="protein sequence ID" value="AER47591.1"/>
    <property type="molecule type" value="Genomic_DNA"/>
</dbReference>
<dbReference type="KEGG" id="vg:18990035"/>
<sequence>MRYEDWGWLAVLGVVVAVEAKAPPGQMLSHGAARYKAAQPVLTYAVVLYLAGHLLGRWPARLDPLSAVDRWRRR</sequence>
<dbReference type="Pfam" id="PF24202">
    <property type="entry name" value="DUF7427"/>
    <property type="match status" value="1"/>
</dbReference>
<dbReference type="Proteomes" id="UP000005857">
    <property type="component" value="Segment"/>
</dbReference>
<dbReference type="InterPro" id="IPR055850">
    <property type="entry name" value="DUF7427"/>
</dbReference>